<proteinExistence type="predicted"/>
<organism evidence="1 2">
    <name type="scientific">Pristionchus entomophagus</name>
    <dbReference type="NCBI Taxonomy" id="358040"/>
    <lineage>
        <taxon>Eukaryota</taxon>
        <taxon>Metazoa</taxon>
        <taxon>Ecdysozoa</taxon>
        <taxon>Nematoda</taxon>
        <taxon>Chromadorea</taxon>
        <taxon>Rhabditida</taxon>
        <taxon>Rhabditina</taxon>
        <taxon>Diplogasteromorpha</taxon>
        <taxon>Diplogasteroidea</taxon>
        <taxon>Neodiplogasteridae</taxon>
        <taxon>Pristionchus</taxon>
    </lineage>
</organism>
<evidence type="ECO:0000313" key="1">
    <source>
        <dbReference type="EMBL" id="GMS93890.1"/>
    </source>
</evidence>
<feature type="non-terminal residue" evidence="1">
    <location>
        <position position="1"/>
    </location>
</feature>
<gene>
    <name evidence="1" type="ORF">PENTCL1PPCAC_16065</name>
</gene>
<dbReference type="AlphaFoldDB" id="A0AAV5THS6"/>
<evidence type="ECO:0000313" key="2">
    <source>
        <dbReference type="Proteomes" id="UP001432027"/>
    </source>
</evidence>
<sequence length="84" mass="9358">VRSINDVDQRCRLSEVLLIEGAYPLWSSDVANRESNVRVLHLFDVEAFGIVVNIPPRFSLNNIVDLPAPVSPKAKGADAQIRKF</sequence>
<reference evidence="1" key="1">
    <citation type="submission" date="2023-10" db="EMBL/GenBank/DDBJ databases">
        <title>Genome assembly of Pristionchus species.</title>
        <authorList>
            <person name="Yoshida K."/>
            <person name="Sommer R.J."/>
        </authorList>
    </citation>
    <scope>NUCLEOTIDE SEQUENCE</scope>
    <source>
        <strain evidence="1">RS0144</strain>
    </source>
</reference>
<dbReference type="Proteomes" id="UP001432027">
    <property type="component" value="Unassembled WGS sequence"/>
</dbReference>
<comment type="caution">
    <text evidence="1">The sequence shown here is derived from an EMBL/GenBank/DDBJ whole genome shotgun (WGS) entry which is preliminary data.</text>
</comment>
<dbReference type="EMBL" id="BTSX01000004">
    <property type="protein sequence ID" value="GMS93890.1"/>
    <property type="molecule type" value="Genomic_DNA"/>
</dbReference>
<protein>
    <submittedName>
        <fullName evidence="1">Uncharacterized protein</fullName>
    </submittedName>
</protein>
<accession>A0AAV5THS6</accession>
<name>A0AAV5THS6_9BILA</name>
<keyword evidence="2" id="KW-1185">Reference proteome</keyword>